<proteinExistence type="predicted"/>
<dbReference type="EMBL" id="JAEQND010000010">
    <property type="protein sequence ID" value="MBL0427220.1"/>
    <property type="molecule type" value="Genomic_DNA"/>
</dbReference>
<evidence type="ECO:0000256" key="1">
    <source>
        <dbReference type="SAM" id="MobiDB-lite"/>
    </source>
</evidence>
<dbReference type="RefSeq" id="WP_201691834.1">
    <property type="nucleotide sequence ID" value="NZ_JAEQND010000010.1"/>
</dbReference>
<sequence>MSRKDEGREPAGRMDTEERHETPSPKGGNTVTAQGETQQPKAQLPHERDESANSQAGENPSARRMGEIAHDDVVEGQQDTSKAQELDATYHAVRKGADPAPVEKPNRSQKGG</sequence>
<name>A0ABS1JSI4_9BURK</name>
<keyword evidence="3" id="KW-1185">Reference proteome</keyword>
<evidence type="ECO:0000313" key="3">
    <source>
        <dbReference type="Proteomes" id="UP000622707"/>
    </source>
</evidence>
<evidence type="ECO:0000313" key="2">
    <source>
        <dbReference type="EMBL" id="MBL0427220.1"/>
    </source>
</evidence>
<feature type="compositionally biased region" description="Basic and acidic residues" evidence="1">
    <location>
        <begin position="64"/>
        <end position="73"/>
    </location>
</feature>
<feature type="compositionally biased region" description="Polar residues" evidence="1">
    <location>
        <begin position="27"/>
        <end position="41"/>
    </location>
</feature>
<protein>
    <submittedName>
        <fullName evidence="2">Uncharacterized protein</fullName>
    </submittedName>
</protein>
<comment type="caution">
    <text evidence="2">The sequence shown here is derived from an EMBL/GenBank/DDBJ whole genome shotgun (WGS) entry which is preliminary data.</text>
</comment>
<reference evidence="2 3" key="1">
    <citation type="journal article" date="2017" name="Int. J. Syst. Evol. Microbiol.">
        <title>Ramlibacter alkalitolerans sp. nov., alkali-tolerant bacterium isolated from soil of ginseng.</title>
        <authorList>
            <person name="Lee D.H."/>
            <person name="Cha C.J."/>
        </authorList>
    </citation>
    <scope>NUCLEOTIDE SEQUENCE [LARGE SCALE GENOMIC DNA]</scope>
    <source>
        <strain evidence="2 3">KACC 19305</strain>
    </source>
</reference>
<dbReference type="Proteomes" id="UP000622707">
    <property type="component" value="Unassembled WGS sequence"/>
</dbReference>
<feature type="compositionally biased region" description="Basic and acidic residues" evidence="1">
    <location>
        <begin position="1"/>
        <end position="23"/>
    </location>
</feature>
<accession>A0ABS1JSI4</accession>
<gene>
    <name evidence="2" type="ORF">JI746_19040</name>
</gene>
<organism evidence="2 3">
    <name type="scientific">Ramlibacter alkalitolerans</name>
    <dbReference type="NCBI Taxonomy" id="2039631"/>
    <lineage>
        <taxon>Bacteria</taxon>
        <taxon>Pseudomonadati</taxon>
        <taxon>Pseudomonadota</taxon>
        <taxon>Betaproteobacteria</taxon>
        <taxon>Burkholderiales</taxon>
        <taxon>Comamonadaceae</taxon>
        <taxon>Ramlibacter</taxon>
    </lineage>
</organism>
<feature type="region of interest" description="Disordered" evidence="1">
    <location>
        <begin position="1"/>
        <end position="112"/>
    </location>
</feature>